<evidence type="ECO:0000313" key="1">
    <source>
        <dbReference type="EMBL" id="ALG09346.1"/>
    </source>
</evidence>
<dbReference type="STRING" id="860235.AOZ06_22710"/>
<evidence type="ECO:0008006" key="3">
    <source>
        <dbReference type="Google" id="ProtNLM"/>
    </source>
</evidence>
<evidence type="ECO:0000313" key="2">
    <source>
        <dbReference type="Proteomes" id="UP000063699"/>
    </source>
</evidence>
<dbReference type="KEGG" id="kphy:AOZ06_22710"/>
<organism evidence="1 2">
    <name type="scientific">Kibdelosporangium phytohabitans</name>
    <dbReference type="NCBI Taxonomy" id="860235"/>
    <lineage>
        <taxon>Bacteria</taxon>
        <taxon>Bacillati</taxon>
        <taxon>Actinomycetota</taxon>
        <taxon>Actinomycetes</taxon>
        <taxon>Pseudonocardiales</taxon>
        <taxon>Pseudonocardiaceae</taxon>
        <taxon>Kibdelosporangium</taxon>
    </lineage>
</organism>
<reference evidence="1 2" key="1">
    <citation type="submission" date="2015-07" db="EMBL/GenBank/DDBJ databases">
        <title>Genome sequencing of Kibdelosporangium phytohabitans.</title>
        <authorList>
            <person name="Qin S."/>
            <person name="Xing K."/>
        </authorList>
    </citation>
    <scope>NUCLEOTIDE SEQUENCE [LARGE SCALE GENOMIC DNA]</scope>
    <source>
        <strain evidence="1 2">KLBMP1111</strain>
    </source>
</reference>
<dbReference type="RefSeq" id="WP_054291250.1">
    <property type="nucleotide sequence ID" value="NZ_CP012752.1"/>
</dbReference>
<accession>A0A0N9I450</accession>
<protein>
    <recommendedName>
        <fullName evidence="3">Knr4/Smi1-like domain-containing protein</fullName>
    </recommendedName>
</protein>
<dbReference type="OrthoDB" id="3637779at2"/>
<sequence length="174" mass="18731">MTFDHVEWLRSTNELAARSTHGFQERFGYPPGDNTAVQAGEPVSEQVAGMLPRPLVEFYRHVSGVTLGDLHVGYFIQTAQDTVRGLSGTLPVRLDGPAAIDIVTFGSDGGGTLFALGMPDGEPVYRLPASGVDERGVYDNSDSRARVIAATLPEFLTNLHALLLEAARANPHRS</sequence>
<dbReference type="EMBL" id="CP012752">
    <property type="protein sequence ID" value="ALG09346.1"/>
    <property type="molecule type" value="Genomic_DNA"/>
</dbReference>
<name>A0A0N9I450_9PSEU</name>
<dbReference type="AlphaFoldDB" id="A0A0N9I450"/>
<proteinExistence type="predicted"/>
<keyword evidence="2" id="KW-1185">Reference proteome</keyword>
<gene>
    <name evidence="1" type="ORF">AOZ06_22710</name>
</gene>
<dbReference type="Proteomes" id="UP000063699">
    <property type="component" value="Chromosome"/>
</dbReference>